<protein>
    <recommendedName>
        <fullName evidence="4">Benzoate transporter</fullName>
    </recommendedName>
</protein>
<sequence length="51" mass="5369">MSDVDSREAALITFVATAANISLFGIGGAFWGLVLGLISYLVLNGKFKFSS</sequence>
<keyword evidence="1" id="KW-1133">Transmembrane helix</keyword>
<feature type="transmembrane region" description="Helical" evidence="1">
    <location>
        <begin position="12"/>
        <end position="43"/>
    </location>
</feature>
<dbReference type="GO" id="GO:0042925">
    <property type="term" value="F:benzoate transmembrane transporter activity"/>
    <property type="evidence" value="ECO:0007669"/>
    <property type="project" value="InterPro"/>
</dbReference>
<evidence type="ECO:0000256" key="1">
    <source>
        <dbReference type="SAM" id="Phobius"/>
    </source>
</evidence>
<keyword evidence="1" id="KW-0812">Transmembrane</keyword>
<dbReference type="GO" id="GO:0005886">
    <property type="term" value="C:plasma membrane"/>
    <property type="evidence" value="ECO:0007669"/>
    <property type="project" value="TreeGrafter"/>
</dbReference>
<dbReference type="HOGENOM" id="CLU_168802_1_0_6"/>
<evidence type="ECO:0000313" key="3">
    <source>
        <dbReference type="Proteomes" id="UP000017667"/>
    </source>
</evidence>
<dbReference type="PANTHER" id="PTHR30199:SF0">
    <property type="entry name" value="INNER MEMBRANE PROTEIN YDCO"/>
    <property type="match status" value="1"/>
</dbReference>
<dbReference type="InterPro" id="IPR004711">
    <property type="entry name" value="Benzoate_Transporter"/>
</dbReference>
<accession>N9FC74</accession>
<evidence type="ECO:0000313" key="2">
    <source>
        <dbReference type="EMBL" id="ENW20423.1"/>
    </source>
</evidence>
<comment type="caution">
    <text evidence="2">The sequence shown here is derived from an EMBL/GenBank/DDBJ whole genome shotgun (WGS) entry which is preliminary data.</text>
</comment>
<organism evidence="2 3">
    <name type="scientific">Acinetobacter haemolyticus CIP 64.3 = MTCC 9819</name>
    <dbReference type="NCBI Taxonomy" id="1217659"/>
    <lineage>
        <taxon>Bacteria</taxon>
        <taxon>Pseudomonadati</taxon>
        <taxon>Pseudomonadota</taxon>
        <taxon>Gammaproteobacteria</taxon>
        <taxon>Moraxellales</taxon>
        <taxon>Moraxellaceae</taxon>
        <taxon>Acinetobacter</taxon>
    </lineage>
</organism>
<keyword evidence="1" id="KW-0472">Membrane</keyword>
<dbReference type="PANTHER" id="PTHR30199">
    <property type="entry name" value="MFS FAMILY TRANSPORTER, PREDICTED SUBSTRATE BENZOATE"/>
    <property type="match status" value="1"/>
</dbReference>
<proteinExistence type="predicted"/>
<dbReference type="AlphaFoldDB" id="N9FC74"/>
<dbReference type="Proteomes" id="UP000017667">
    <property type="component" value="Unassembled WGS sequence"/>
</dbReference>
<name>N9FC74_ACIHA</name>
<keyword evidence="3" id="KW-1185">Reference proteome</keyword>
<dbReference type="PATRIC" id="fig|1217659.3.peg.886"/>
<evidence type="ECO:0008006" key="4">
    <source>
        <dbReference type="Google" id="ProtNLM"/>
    </source>
</evidence>
<dbReference type="EMBL" id="APQQ01000012">
    <property type="protein sequence ID" value="ENW20423.1"/>
    <property type="molecule type" value="Genomic_DNA"/>
</dbReference>
<dbReference type="Pfam" id="PF03594">
    <property type="entry name" value="BenE"/>
    <property type="match status" value="1"/>
</dbReference>
<gene>
    <name evidence="2" type="ORF">F927_00907</name>
</gene>
<reference evidence="2 3" key="1">
    <citation type="submission" date="2013-02" db="EMBL/GenBank/DDBJ databases">
        <title>The Genome Sequence of Acinetobacter haemolyticus CIP 64.3.</title>
        <authorList>
            <consortium name="The Broad Institute Genome Sequencing Platform"/>
            <consortium name="The Broad Institute Genome Sequencing Center for Infectious Disease"/>
            <person name="Cerqueira G."/>
            <person name="Feldgarden M."/>
            <person name="Courvalin P."/>
            <person name="Perichon B."/>
            <person name="Grillot-Courvalin C."/>
            <person name="Clermont D."/>
            <person name="Rocha E."/>
            <person name="Yoon E.-J."/>
            <person name="Nemec A."/>
            <person name="Walker B."/>
            <person name="Young S.K."/>
            <person name="Zeng Q."/>
            <person name="Gargeya S."/>
            <person name="Fitzgerald M."/>
            <person name="Haas B."/>
            <person name="Abouelleil A."/>
            <person name="Alvarado L."/>
            <person name="Arachchi H.M."/>
            <person name="Berlin A.M."/>
            <person name="Chapman S.B."/>
            <person name="Dewar J."/>
            <person name="Goldberg J."/>
            <person name="Griggs A."/>
            <person name="Gujja S."/>
            <person name="Hansen M."/>
            <person name="Howarth C."/>
            <person name="Imamovic A."/>
            <person name="Larimer J."/>
            <person name="McCowan C."/>
            <person name="Murphy C."/>
            <person name="Neiman D."/>
            <person name="Pearson M."/>
            <person name="Priest M."/>
            <person name="Roberts A."/>
            <person name="Saif S."/>
            <person name="Shea T."/>
            <person name="Sisk P."/>
            <person name="Sykes S."/>
            <person name="Wortman J."/>
            <person name="Nusbaum C."/>
            <person name="Birren B."/>
        </authorList>
    </citation>
    <scope>NUCLEOTIDE SEQUENCE [LARGE SCALE GENOMIC DNA]</scope>
    <source>
        <strain evidence="2 3">CIP 64.3</strain>
    </source>
</reference>